<dbReference type="GO" id="GO:0044659">
    <property type="term" value="P:viral release from host cell by cytolysis"/>
    <property type="evidence" value="ECO:0007669"/>
    <property type="project" value="InterPro"/>
</dbReference>
<evidence type="ECO:0000256" key="9">
    <source>
        <dbReference type="ARBA" id="ARBA00023142"/>
    </source>
</evidence>
<evidence type="ECO:0000256" key="5">
    <source>
        <dbReference type="ARBA" id="ARBA00022870"/>
    </source>
</evidence>
<reference evidence="11" key="1">
    <citation type="submission" date="2016-11" db="EMBL/GenBank/DDBJ databases">
        <authorList>
            <person name="Shneider M.M."/>
            <person name="Kabanova A.P."/>
            <person name="Vo T."/>
            <person name="Samarov N.I."/>
            <person name="Korzhenkov A.A."/>
            <person name="Toschakov S.V."/>
            <person name="Miroshnikov K.K."/>
            <person name="Ignatov A.N."/>
            <person name="Kulikov E.E."/>
            <person name="Miroshnikov K.A."/>
        </authorList>
    </citation>
    <scope>NUCLEOTIDE SEQUENCE [LARGE SCALE GENOMIC DNA]</scope>
</reference>
<dbReference type="Proteomes" id="UP000225816">
    <property type="component" value="Segment"/>
</dbReference>
<dbReference type="EMBL" id="KY250035">
    <property type="protein sequence ID" value="APW79786.1"/>
    <property type="molecule type" value="Genomic_DNA"/>
</dbReference>
<evidence type="ECO:0000256" key="8">
    <source>
        <dbReference type="ARBA" id="ARBA00023136"/>
    </source>
</evidence>
<evidence type="ECO:0000313" key="12">
    <source>
        <dbReference type="Proteomes" id="UP000225816"/>
    </source>
</evidence>
<evidence type="ECO:0000256" key="1">
    <source>
        <dbReference type="ARBA" id="ARBA00022445"/>
    </source>
</evidence>
<evidence type="ECO:0000256" key="6">
    <source>
        <dbReference type="ARBA" id="ARBA00022968"/>
    </source>
</evidence>
<keyword evidence="2" id="KW-1032">Host cell membrane</keyword>
<protein>
    <submittedName>
        <fullName evidence="11">Rz lysis protein</fullName>
    </submittedName>
</protein>
<feature type="transmembrane region" description="Helical" evidence="10">
    <location>
        <begin position="20"/>
        <end position="37"/>
    </location>
</feature>
<dbReference type="Pfam" id="PF03245">
    <property type="entry name" value="Phage_lysis"/>
    <property type="match status" value="1"/>
</dbReference>
<keyword evidence="9" id="KW-0578">Host cell lysis by virus</keyword>
<proteinExistence type="predicted"/>
<evidence type="ECO:0000256" key="4">
    <source>
        <dbReference type="ARBA" id="ARBA00022852"/>
    </source>
</evidence>
<dbReference type="InterPro" id="IPR016417">
    <property type="entry name" value="I-spanin_T7likevirus"/>
</dbReference>
<evidence type="ECO:0000256" key="7">
    <source>
        <dbReference type="ARBA" id="ARBA00022989"/>
    </source>
</evidence>
<keyword evidence="5" id="KW-1043">Host membrane</keyword>
<accession>A0A1P8L6A4</accession>
<gene>
    <name evidence="11" type="ORF">PP47_gp52</name>
</gene>
<name>A0A1P8L6A4_9CAUD</name>
<keyword evidence="6" id="KW-0735">Signal-anchor</keyword>
<keyword evidence="1" id="KW-1030">Host cell inner membrane</keyword>
<keyword evidence="7 10" id="KW-1133">Transmembrane helix</keyword>
<dbReference type="PIRSF" id="PIRSF004485">
    <property type="entry name" value="T7_18-5_prd"/>
    <property type="match status" value="1"/>
</dbReference>
<keyword evidence="12" id="KW-1185">Reference proteome</keyword>
<dbReference type="InterPro" id="IPR004929">
    <property type="entry name" value="I-spanin"/>
</dbReference>
<sequence>MAATLREIYRNRRVIMREKIIAVIVAAVLGLTGYFSYTSGYDKADRKWKDTIQEQYITKQKANKITQEALNEVSKGYQEDIAASKADADRIISGMRSDNKRLSVKIKSTTGTQSSYGRCIFDGRAELHESTASNLIGVTLRADAHVKALQDTVRALQGQPKEATDGRQR</sequence>
<evidence type="ECO:0000256" key="3">
    <source>
        <dbReference type="ARBA" id="ARBA00022692"/>
    </source>
</evidence>
<evidence type="ECO:0000256" key="10">
    <source>
        <dbReference type="SAM" id="Phobius"/>
    </source>
</evidence>
<evidence type="ECO:0000256" key="2">
    <source>
        <dbReference type="ARBA" id="ARBA00022511"/>
    </source>
</evidence>
<organism evidence="11 12">
    <name type="scientific">Pectobacterium phage PP47</name>
    <dbReference type="NCBI Taxonomy" id="1932882"/>
    <lineage>
        <taxon>Viruses</taxon>
        <taxon>Duplodnaviria</taxon>
        <taxon>Heunggongvirae</taxon>
        <taxon>Uroviricota</taxon>
        <taxon>Caudoviricetes</taxon>
        <taxon>Autographivirales</taxon>
        <taxon>Autotranscriptaviridae</taxon>
        <taxon>Studiervirinae</taxon>
        <taxon>Pektosvirus</taxon>
        <taxon>Pektosvirus PP47</taxon>
    </lineage>
</organism>
<evidence type="ECO:0000313" key="11">
    <source>
        <dbReference type="EMBL" id="APW79786.1"/>
    </source>
</evidence>
<keyword evidence="3 10" id="KW-0812">Transmembrane</keyword>
<keyword evidence="8 10" id="KW-0472">Membrane</keyword>
<keyword evidence="9" id="KW-1188">Viral release from host cell</keyword>
<keyword evidence="4" id="KW-0204">Cytolysis</keyword>